<dbReference type="Gene3D" id="1.20.1600.10">
    <property type="entry name" value="Outer membrane efflux proteins (OEP)"/>
    <property type="match status" value="1"/>
</dbReference>
<accession>A0A1I3QVU4</accession>
<protein>
    <submittedName>
        <fullName evidence="2">Outer membrane efflux protein</fullName>
    </submittedName>
</protein>
<dbReference type="SUPFAM" id="SSF56954">
    <property type="entry name" value="Outer membrane efflux proteins (OEP)"/>
    <property type="match status" value="1"/>
</dbReference>
<feature type="signal peptide" evidence="1">
    <location>
        <begin position="1"/>
        <end position="20"/>
    </location>
</feature>
<keyword evidence="1" id="KW-0732">Signal</keyword>
<gene>
    <name evidence="2" type="ORF">SAMN05444682_109142</name>
</gene>
<sequence length="225" mass="25618">MTKRILILLPLYLLCFGSQAQESLIRTLDYAMLDKLIELAKTNYPKRKISQENEKMAKSTVTMEALGYLDLVNASYIYRPNNRPSINPINPYVYNGFQVGVGLNLGSFIARPFRIRQAKQQLRIARLENEDFDNILENDVKAKYYLYVQLTSELKNKTSAAQDAKSLFDRLQGQFELGELDLDTYSTARANVASTNSALIQTEVNYLMAKDALEELVGVKLEEVK</sequence>
<feature type="chain" id="PRO_5011710479" evidence="1">
    <location>
        <begin position="21"/>
        <end position="225"/>
    </location>
</feature>
<dbReference type="RefSeq" id="WP_177195207.1">
    <property type="nucleotide sequence ID" value="NZ_FOQO01000009.1"/>
</dbReference>
<proteinExistence type="predicted"/>
<dbReference type="STRING" id="1477437.SAMN05444682_109142"/>
<evidence type="ECO:0000256" key="1">
    <source>
        <dbReference type="SAM" id="SignalP"/>
    </source>
</evidence>
<reference evidence="2 3" key="1">
    <citation type="submission" date="2016-10" db="EMBL/GenBank/DDBJ databases">
        <authorList>
            <person name="de Groot N.N."/>
        </authorList>
    </citation>
    <scope>NUCLEOTIDE SEQUENCE [LARGE SCALE GENOMIC DNA]</scope>
    <source>
        <strain evidence="2 3">RK1</strain>
    </source>
</reference>
<organism evidence="2 3">
    <name type="scientific">Parapedobacter indicus</name>
    <dbReference type="NCBI Taxonomy" id="1477437"/>
    <lineage>
        <taxon>Bacteria</taxon>
        <taxon>Pseudomonadati</taxon>
        <taxon>Bacteroidota</taxon>
        <taxon>Sphingobacteriia</taxon>
        <taxon>Sphingobacteriales</taxon>
        <taxon>Sphingobacteriaceae</taxon>
        <taxon>Parapedobacter</taxon>
    </lineage>
</organism>
<dbReference type="Proteomes" id="UP000198670">
    <property type="component" value="Unassembled WGS sequence"/>
</dbReference>
<name>A0A1I3QVU4_9SPHI</name>
<evidence type="ECO:0000313" key="2">
    <source>
        <dbReference type="EMBL" id="SFJ38188.1"/>
    </source>
</evidence>
<dbReference type="GO" id="GO:0015562">
    <property type="term" value="F:efflux transmembrane transporter activity"/>
    <property type="evidence" value="ECO:0007669"/>
    <property type="project" value="InterPro"/>
</dbReference>
<dbReference type="EMBL" id="FOQO01000009">
    <property type="protein sequence ID" value="SFJ38188.1"/>
    <property type="molecule type" value="Genomic_DNA"/>
</dbReference>
<keyword evidence="3" id="KW-1185">Reference proteome</keyword>
<dbReference type="AlphaFoldDB" id="A0A1I3QVU4"/>
<evidence type="ECO:0000313" key="3">
    <source>
        <dbReference type="Proteomes" id="UP000198670"/>
    </source>
</evidence>